<dbReference type="OrthoDB" id="5497289at2"/>
<sequence>MENPNTLSPIERRPDQLRQGIERLQRQISELEAFDCSLVKARGANEIRALQGAIAKTLAKTFGEETSDYKRYASAARLDNGPIYLSGRPPVELVVEWINDGKAMSLALLRRAVMSLQAELTKLGDKAFPDHDRAAEDASWDFATVNQNEAEGKIETNLRLISAAALFLSTSVLIFHGRKVKSKVRKSTGTASCKKCGANISISNPLAIKQDFSATCPDCQTTNTYKSTDFQVA</sequence>
<gene>
    <name evidence="1" type="ORF">NWI01_35520</name>
</gene>
<dbReference type="AlphaFoldDB" id="A0A4Y3WHP4"/>
<name>A0A4Y3WHP4_NITWI</name>
<reference evidence="1 2" key="1">
    <citation type="submission" date="2019-06" db="EMBL/GenBank/DDBJ databases">
        <title>Whole genome shotgun sequence of Nitrobacter winogradskyi NBRC 14297.</title>
        <authorList>
            <person name="Hosoyama A."/>
            <person name="Uohara A."/>
            <person name="Ohji S."/>
            <person name="Ichikawa N."/>
        </authorList>
    </citation>
    <scope>NUCLEOTIDE SEQUENCE [LARGE SCALE GENOMIC DNA]</scope>
    <source>
        <strain evidence="1 2">NBRC 14297</strain>
    </source>
</reference>
<dbReference type="Proteomes" id="UP000318825">
    <property type="component" value="Unassembled WGS sequence"/>
</dbReference>
<accession>A0A4Y3WHP4</accession>
<dbReference type="RefSeq" id="WP_141385367.1">
    <property type="nucleotide sequence ID" value="NZ_BJNF01000130.1"/>
</dbReference>
<organism evidence="1 2">
    <name type="scientific">Nitrobacter winogradskyi</name>
    <name type="common">Nitrobacter agilis</name>
    <dbReference type="NCBI Taxonomy" id="913"/>
    <lineage>
        <taxon>Bacteria</taxon>
        <taxon>Pseudomonadati</taxon>
        <taxon>Pseudomonadota</taxon>
        <taxon>Alphaproteobacteria</taxon>
        <taxon>Hyphomicrobiales</taxon>
        <taxon>Nitrobacteraceae</taxon>
        <taxon>Nitrobacter</taxon>
    </lineage>
</organism>
<proteinExistence type="predicted"/>
<evidence type="ECO:0000313" key="1">
    <source>
        <dbReference type="EMBL" id="GEC17660.1"/>
    </source>
</evidence>
<comment type="caution">
    <text evidence="1">The sequence shown here is derived from an EMBL/GenBank/DDBJ whole genome shotgun (WGS) entry which is preliminary data.</text>
</comment>
<evidence type="ECO:0000313" key="2">
    <source>
        <dbReference type="Proteomes" id="UP000318825"/>
    </source>
</evidence>
<protein>
    <submittedName>
        <fullName evidence="1">Uncharacterized protein</fullName>
    </submittedName>
</protein>
<dbReference type="EMBL" id="BJNF01000130">
    <property type="protein sequence ID" value="GEC17660.1"/>
    <property type="molecule type" value="Genomic_DNA"/>
</dbReference>